<name>A0A3A8PH38_9BACT</name>
<evidence type="ECO:0000313" key="3">
    <source>
        <dbReference type="Proteomes" id="UP000267003"/>
    </source>
</evidence>
<accession>A0A3A8PH38</accession>
<dbReference type="RefSeq" id="WP_147445743.1">
    <property type="nucleotide sequence ID" value="NZ_RAWK01000318.1"/>
</dbReference>
<comment type="caution">
    <text evidence="2">The sequence shown here is derived from an EMBL/GenBank/DDBJ whole genome shotgun (WGS) entry which is preliminary data.</text>
</comment>
<dbReference type="EMBL" id="RAWK01000318">
    <property type="protein sequence ID" value="RKH55676.1"/>
    <property type="molecule type" value="Genomic_DNA"/>
</dbReference>
<dbReference type="PANTHER" id="PTHR30572:SF4">
    <property type="entry name" value="ABC TRANSPORTER PERMEASE YTRF"/>
    <property type="match status" value="1"/>
</dbReference>
<gene>
    <name evidence="2" type="ORF">D7W81_35735</name>
</gene>
<dbReference type="GO" id="GO:0022857">
    <property type="term" value="F:transmembrane transporter activity"/>
    <property type="evidence" value="ECO:0007669"/>
    <property type="project" value="TreeGrafter"/>
</dbReference>
<evidence type="ECO:0000256" key="1">
    <source>
        <dbReference type="SAM" id="Phobius"/>
    </source>
</evidence>
<reference evidence="3" key="1">
    <citation type="submission" date="2018-09" db="EMBL/GenBank/DDBJ databases">
        <authorList>
            <person name="Livingstone P.G."/>
            <person name="Whitworth D.E."/>
        </authorList>
    </citation>
    <scope>NUCLEOTIDE SEQUENCE [LARGE SCALE GENOMIC DNA]</scope>
    <source>
        <strain evidence="3">AB050A</strain>
    </source>
</reference>
<feature type="non-terminal residue" evidence="2">
    <location>
        <position position="1"/>
    </location>
</feature>
<evidence type="ECO:0000313" key="2">
    <source>
        <dbReference type="EMBL" id="RKH55676.1"/>
    </source>
</evidence>
<dbReference type="PANTHER" id="PTHR30572">
    <property type="entry name" value="MEMBRANE COMPONENT OF TRANSPORTER-RELATED"/>
    <property type="match status" value="1"/>
</dbReference>
<dbReference type="AlphaFoldDB" id="A0A3A8PH38"/>
<dbReference type="GO" id="GO:0005886">
    <property type="term" value="C:plasma membrane"/>
    <property type="evidence" value="ECO:0007669"/>
    <property type="project" value="TreeGrafter"/>
</dbReference>
<feature type="transmembrane region" description="Helical" evidence="1">
    <location>
        <begin position="24"/>
        <end position="46"/>
    </location>
</feature>
<sequence length="63" mass="6611">VLGLGLGFGFVFLGKWVLLFPMSVPAWAVALSLGMSCGVGLLFGIYPAARAARLDPVEAMRAE</sequence>
<dbReference type="Proteomes" id="UP000267003">
    <property type="component" value="Unassembled WGS sequence"/>
</dbReference>
<protein>
    <submittedName>
        <fullName evidence="2">ABC transporter permease</fullName>
    </submittedName>
</protein>
<keyword evidence="3" id="KW-1185">Reference proteome</keyword>
<proteinExistence type="predicted"/>
<keyword evidence="1" id="KW-1133">Transmembrane helix</keyword>
<dbReference type="InterPro" id="IPR050250">
    <property type="entry name" value="Macrolide_Exporter_MacB"/>
</dbReference>
<keyword evidence="1" id="KW-0812">Transmembrane</keyword>
<organism evidence="2 3">
    <name type="scientific">Corallococcus aberystwythensis</name>
    <dbReference type="NCBI Taxonomy" id="2316722"/>
    <lineage>
        <taxon>Bacteria</taxon>
        <taxon>Pseudomonadati</taxon>
        <taxon>Myxococcota</taxon>
        <taxon>Myxococcia</taxon>
        <taxon>Myxococcales</taxon>
        <taxon>Cystobacterineae</taxon>
        <taxon>Myxococcaceae</taxon>
        <taxon>Corallococcus</taxon>
    </lineage>
</organism>
<keyword evidence="1" id="KW-0472">Membrane</keyword>